<dbReference type="Proteomes" id="UP001165122">
    <property type="component" value="Unassembled WGS sequence"/>
</dbReference>
<reference evidence="3" key="1">
    <citation type="journal article" date="2023" name="Commun. Biol.">
        <title>Genome analysis of Parmales, the sister group of diatoms, reveals the evolutionary specialization of diatoms from phago-mixotrophs to photoautotrophs.</title>
        <authorList>
            <person name="Ban H."/>
            <person name="Sato S."/>
            <person name="Yoshikawa S."/>
            <person name="Yamada K."/>
            <person name="Nakamura Y."/>
            <person name="Ichinomiya M."/>
            <person name="Sato N."/>
            <person name="Blanc-Mathieu R."/>
            <person name="Endo H."/>
            <person name="Kuwata A."/>
            <person name="Ogata H."/>
        </authorList>
    </citation>
    <scope>NUCLEOTIDE SEQUENCE [LARGE SCALE GENOMIC DNA]</scope>
    <source>
        <strain evidence="3">NIES 3700</strain>
    </source>
</reference>
<keyword evidence="3" id="KW-1185">Reference proteome</keyword>
<dbReference type="EMBL" id="BRXW01000401">
    <property type="protein sequence ID" value="GMH51052.1"/>
    <property type="molecule type" value="Genomic_DNA"/>
</dbReference>
<name>A0A9W6ZGW5_9STRA</name>
<sequence>MYRILISCHLRPPFPRITKRYTSNLPNPSLSSSSSSPSTSLNSPSILYTESTPSSHLTILTSPPPLANITFDELSQLYPSVHHSEIEYALTLSASSLHTFLLGKNLSRCSSLRWEYSN</sequence>
<accession>A0A9W6ZGW5</accession>
<protein>
    <submittedName>
        <fullName evidence="2">Uncharacterized protein</fullName>
    </submittedName>
</protein>
<feature type="compositionally biased region" description="Low complexity" evidence="1">
    <location>
        <begin position="25"/>
        <end position="45"/>
    </location>
</feature>
<evidence type="ECO:0000313" key="3">
    <source>
        <dbReference type="Proteomes" id="UP001165122"/>
    </source>
</evidence>
<evidence type="ECO:0000313" key="2">
    <source>
        <dbReference type="EMBL" id="GMH51052.1"/>
    </source>
</evidence>
<organism evidence="2 3">
    <name type="scientific">Triparma laevis f. longispina</name>
    <dbReference type="NCBI Taxonomy" id="1714387"/>
    <lineage>
        <taxon>Eukaryota</taxon>
        <taxon>Sar</taxon>
        <taxon>Stramenopiles</taxon>
        <taxon>Ochrophyta</taxon>
        <taxon>Bolidophyceae</taxon>
        <taxon>Parmales</taxon>
        <taxon>Triparmaceae</taxon>
        <taxon>Triparma</taxon>
    </lineage>
</organism>
<gene>
    <name evidence="2" type="ORF">TrLO_g3550</name>
</gene>
<proteinExistence type="predicted"/>
<dbReference type="AlphaFoldDB" id="A0A9W6ZGW5"/>
<comment type="caution">
    <text evidence="2">The sequence shown here is derived from an EMBL/GenBank/DDBJ whole genome shotgun (WGS) entry which is preliminary data.</text>
</comment>
<evidence type="ECO:0000256" key="1">
    <source>
        <dbReference type="SAM" id="MobiDB-lite"/>
    </source>
</evidence>
<feature type="region of interest" description="Disordered" evidence="1">
    <location>
        <begin position="25"/>
        <end position="47"/>
    </location>
</feature>